<dbReference type="AlphaFoldDB" id="A0A930MWI4"/>
<organism evidence="1 2">
    <name type="scientific">Prevotella aurantiaca</name>
    <dbReference type="NCBI Taxonomy" id="596085"/>
    <lineage>
        <taxon>Bacteria</taxon>
        <taxon>Pseudomonadati</taxon>
        <taxon>Bacteroidota</taxon>
        <taxon>Bacteroidia</taxon>
        <taxon>Bacteroidales</taxon>
        <taxon>Prevotellaceae</taxon>
        <taxon>Prevotella</taxon>
    </lineage>
</organism>
<dbReference type="EMBL" id="JABZSJ010000008">
    <property type="protein sequence ID" value="MBF1383784.1"/>
    <property type="molecule type" value="Genomic_DNA"/>
</dbReference>
<dbReference type="Pfam" id="PF15595">
    <property type="entry name" value="Imm51"/>
    <property type="match status" value="1"/>
</dbReference>
<protein>
    <submittedName>
        <fullName evidence="1">Immunity 51 family protein</fullName>
    </submittedName>
</protein>
<reference evidence="1" key="1">
    <citation type="submission" date="2020-04" db="EMBL/GenBank/DDBJ databases">
        <title>Deep metagenomics examines the oral microbiome during advanced dental caries in children, revealing novel taxa and co-occurrences with host molecules.</title>
        <authorList>
            <person name="Baker J.L."/>
            <person name="Morton J.T."/>
            <person name="Dinis M."/>
            <person name="Alvarez R."/>
            <person name="Tran N.C."/>
            <person name="Knight R."/>
            <person name="Edlund A."/>
        </authorList>
    </citation>
    <scope>NUCLEOTIDE SEQUENCE</scope>
    <source>
        <strain evidence="1">JCVI_44_bin.5</strain>
    </source>
</reference>
<name>A0A930MWI4_9BACT</name>
<proteinExistence type="predicted"/>
<dbReference type="RefSeq" id="WP_273158547.1">
    <property type="nucleotide sequence ID" value="NZ_CAUOTG010000010.1"/>
</dbReference>
<dbReference type="InterPro" id="IPR028956">
    <property type="entry name" value="Imm51"/>
</dbReference>
<accession>A0A930MWI4</accession>
<dbReference type="Proteomes" id="UP000771736">
    <property type="component" value="Unassembled WGS sequence"/>
</dbReference>
<sequence>MDTKEFNKLIAPFFWIEHNNNFSVCLNAGDYKQEIFAKREEDGFEGNGYDWCSLAYVFLKEYEPQLKNYINHDPEAGMYCAYSDNPEALKRFVINFKKACENDSIIYDLLSRAEID</sequence>
<evidence type="ECO:0000313" key="1">
    <source>
        <dbReference type="EMBL" id="MBF1383784.1"/>
    </source>
</evidence>
<evidence type="ECO:0000313" key="2">
    <source>
        <dbReference type="Proteomes" id="UP000771736"/>
    </source>
</evidence>
<gene>
    <name evidence="1" type="ORF">HXN26_02845</name>
</gene>
<comment type="caution">
    <text evidence="1">The sequence shown here is derived from an EMBL/GenBank/DDBJ whole genome shotgun (WGS) entry which is preliminary data.</text>
</comment>